<feature type="non-terminal residue" evidence="2">
    <location>
        <position position="79"/>
    </location>
</feature>
<evidence type="ECO:0000313" key="3">
    <source>
        <dbReference type="Proteomes" id="UP000265520"/>
    </source>
</evidence>
<dbReference type="Proteomes" id="UP000265520">
    <property type="component" value="Unassembled WGS sequence"/>
</dbReference>
<name>A0A392UDT2_9FABA</name>
<keyword evidence="3" id="KW-1185">Reference proteome</keyword>
<feature type="non-terminal residue" evidence="2">
    <location>
        <position position="1"/>
    </location>
</feature>
<evidence type="ECO:0000313" key="2">
    <source>
        <dbReference type="EMBL" id="MCI71681.1"/>
    </source>
</evidence>
<proteinExistence type="predicted"/>
<feature type="compositionally biased region" description="Pro residues" evidence="1">
    <location>
        <begin position="67"/>
        <end position="79"/>
    </location>
</feature>
<protein>
    <submittedName>
        <fullName evidence="2">Uncharacterized protein</fullName>
    </submittedName>
</protein>
<reference evidence="2 3" key="1">
    <citation type="journal article" date="2018" name="Front. Plant Sci.">
        <title>Red Clover (Trifolium pratense) and Zigzag Clover (T. medium) - A Picture of Genomic Similarities and Differences.</title>
        <authorList>
            <person name="Dluhosova J."/>
            <person name="Istvanek J."/>
            <person name="Nedelnik J."/>
            <person name="Repkova J."/>
        </authorList>
    </citation>
    <scope>NUCLEOTIDE SEQUENCE [LARGE SCALE GENOMIC DNA]</scope>
    <source>
        <strain evidence="3">cv. 10/8</strain>
        <tissue evidence="2">Leaf</tissue>
    </source>
</reference>
<comment type="caution">
    <text evidence="2">The sequence shown here is derived from an EMBL/GenBank/DDBJ whole genome shotgun (WGS) entry which is preliminary data.</text>
</comment>
<sequence length="79" mass="8739">RGKTISYAPDVIDAVFGFRQEDYCWASQQRARAHTDEIASTERPLGRTFFQKAVRELQVAQAAAAAPQPPPQPAAPQEQ</sequence>
<dbReference type="AlphaFoldDB" id="A0A392UDT2"/>
<evidence type="ECO:0000256" key="1">
    <source>
        <dbReference type="SAM" id="MobiDB-lite"/>
    </source>
</evidence>
<accession>A0A392UDT2</accession>
<dbReference type="EMBL" id="LXQA010801562">
    <property type="protein sequence ID" value="MCI71681.1"/>
    <property type="molecule type" value="Genomic_DNA"/>
</dbReference>
<feature type="region of interest" description="Disordered" evidence="1">
    <location>
        <begin position="60"/>
        <end position="79"/>
    </location>
</feature>
<organism evidence="2 3">
    <name type="scientific">Trifolium medium</name>
    <dbReference type="NCBI Taxonomy" id="97028"/>
    <lineage>
        <taxon>Eukaryota</taxon>
        <taxon>Viridiplantae</taxon>
        <taxon>Streptophyta</taxon>
        <taxon>Embryophyta</taxon>
        <taxon>Tracheophyta</taxon>
        <taxon>Spermatophyta</taxon>
        <taxon>Magnoliopsida</taxon>
        <taxon>eudicotyledons</taxon>
        <taxon>Gunneridae</taxon>
        <taxon>Pentapetalae</taxon>
        <taxon>rosids</taxon>
        <taxon>fabids</taxon>
        <taxon>Fabales</taxon>
        <taxon>Fabaceae</taxon>
        <taxon>Papilionoideae</taxon>
        <taxon>50 kb inversion clade</taxon>
        <taxon>NPAAA clade</taxon>
        <taxon>Hologalegina</taxon>
        <taxon>IRL clade</taxon>
        <taxon>Trifolieae</taxon>
        <taxon>Trifolium</taxon>
    </lineage>
</organism>